<dbReference type="InterPro" id="IPR004358">
    <property type="entry name" value="Sig_transdc_His_kin-like_C"/>
</dbReference>
<dbReference type="OrthoDB" id="9809766at2"/>
<proteinExistence type="predicted"/>
<dbReference type="PRINTS" id="PR00344">
    <property type="entry name" value="BCTRLSENSOR"/>
</dbReference>
<dbReference type="Proteomes" id="UP000245293">
    <property type="component" value="Unassembled WGS sequence"/>
</dbReference>
<dbReference type="CDD" id="cd00075">
    <property type="entry name" value="HATPase"/>
    <property type="match status" value="1"/>
</dbReference>
<feature type="transmembrane region" description="Helical" evidence="11">
    <location>
        <begin position="122"/>
        <end position="141"/>
    </location>
</feature>
<keyword evidence="5" id="KW-0808">Transferase</keyword>
<evidence type="ECO:0000256" key="5">
    <source>
        <dbReference type="ARBA" id="ARBA00022679"/>
    </source>
</evidence>
<dbReference type="Gene3D" id="3.30.565.10">
    <property type="entry name" value="Histidine kinase-like ATPase, C-terminal domain"/>
    <property type="match status" value="1"/>
</dbReference>
<dbReference type="EC" id="2.7.13.3" evidence="3"/>
<evidence type="ECO:0000256" key="8">
    <source>
        <dbReference type="ARBA" id="ARBA00022989"/>
    </source>
</evidence>
<dbReference type="RefSeq" id="WP_109390020.1">
    <property type="nucleotide sequence ID" value="NZ_QETF01000030.1"/>
</dbReference>
<evidence type="ECO:0000256" key="7">
    <source>
        <dbReference type="ARBA" id="ARBA00022777"/>
    </source>
</evidence>
<evidence type="ECO:0000256" key="4">
    <source>
        <dbReference type="ARBA" id="ARBA00022553"/>
    </source>
</evidence>
<name>A0A2V1P0Z8_9RHOB</name>
<feature type="transmembrane region" description="Helical" evidence="11">
    <location>
        <begin position="191"/>
        <end position="213"/>
    </location>
</feature>
<evidence type="ECO:0000256" key="11">
    <source>
        <dbReference type="SAM" id="Phobius"/>
    </source>
</evidence>
<keyword evidence="4" id="KW-0597">Phosphoprotein</keyword>
<evidence type="ECO:0000313" key="14">
    <source>
        <dbReference type="Proteomes" id="UP000245293"/>
    </source>
</evidence>
<evidence type="ECO:0000256" key="3">
    <source>
        <dbReference type="ARBA" id="ARBA00012438"/>
    </source>
</evidence>
<dbReference type="GO" id="GO:0004673">
    <property type="term" value="F:protein histidine kinase activity"/>
    <property type="evidence" value="ECO:0007669"/>
    <property type="project" value="UniProtKB-EC"/>
</dbReference>
<keyword evidence="14" id="KW-1185">Reference proteome</keyword>
<accession>A0A2V1P0Z8</accession>
<reference evidence="14" key="1">
    <citation type="submission" date="2018-05" db="EMBL/GenBank/DDBJ databases">
        <authorList>
            <person name="Du Z."/>
            <person name="Wang X."/>
        </authorList>
    </citation>
    <scope>NUCLEOTIDE SEQUENCE [LARGE SCALE GENOMIC DNA]</scope>
    <source>
        <strain evidence="14">WDS4C29</strain>
    </source>
</reference>
<dbReference type="Pfam" id="PF02518">
    <property type="entry name" value="HATPase_c"/>
    <property type="match status" value="1"/>
</dbReference>
<feature type="transmembrane region" description="Helical" evidence="11">
    <location>
        <begin position="99"/>
        <end position="116"/>
    </location>
</feature>
<evidence type="ECO:0000256" key="10">
    <source>
        <dbReference type="SAM" id="Coils"/>
    </source>
</evidence>
<dbReference type="GO" id="GO:0016020">
    <property type="term" value="C:membrane"/>
    <property type="evidence" value="ECO:0007669"/>
    <property type="project" value="UniProtKB-SubCell"/>
</dbReference>
<dbReference type="InterPro" id="IPR050428">
    <property type="entry name" value="TCS_sensor_his_kinase"/>
</dbReference>
<feature type="domain" description="Histidine kinase" evidence="12">
    <location>
        <begin position="251"/>
        <end position="457"/>
    </location>
</feature>
<feature type="transmembrane region" description="Helical" evidence="11">
    <location>
        <begin position="6"/>
        <end position="29"/>
    </location>
</feature>
<evidence type="ECO:0000313" key="13">
    <source>
        <dbReference type="EMBL" id="PWG15624.1"/>
    </source>
</evidence>
<evidence type="ECO:0000256" key="6">
    <source>
        <dbReference type="ARBA" id="ARBA00022692"/>
    </source>
</evidence>
<protein>
    <recommendedName>
        <fullName evidence="3">histidine kinase</fullName>
        <ecNumber evidence="3">2.7.13.3</ecNumber>
    </recommendedName>
</protein>
<dbReference type="PANTHER" id="PTHR45436">
    <property type="entry name" value="SENSOR HISTIDINE KINASE YKOH"/>
    <property type="match status" value="1"/>
</dbReference>
<organism evidence="13 14">
    <name type="scientific">Salibaculum griseiflavum</name>
    <dbReference type="NCBI Taxonomy" id="1914409"/>
    <lineage>
        <taxon>Bacteria</taxon>
        <taxon>Pseudomonadati</taxon>
        <taxon>Pseudomonadota</taxon>
        <taxon>Alphaproteobacteria</taxon>
        <taxon>Rhodobacterales</taxon>
        <taxon>Roseobacteraceae</taxon>
        <taxon>Salibaculum</taxon>
    </lineage>
</organism>
<comment type="catalytic activity">
    <reaction evidence="1">
        <text>ATP + protein L-histidine = ADP + protein N-phospho-L-histidine.</text>
        <dbReference type="EC" id="2.7.13.3"/>
    </reaction>
</comment>
<dbReference type="PROSITE" id="PS50109">
    <property type="entry name" value="HIS_KIN"/>
    <property type="match status" value="1"/>
</dbReference>
<dbReference type="AlphaFoldDB" id="A0A2V1P0Z8"/>
<dbReference type="SMART" id="SM00387">
    <property type="entry name" value="HATPase_c"/>
    <property type="match status" value="1"/>
</dbReference>
<dbReference type="PANTHER" id="PTHR45436:SF5">
    <property type="entry name" value="SENSOR HISTIDINE KINASE TRCS"/>
    <property type="match status" value="1"/>
</dbReference>
<dbReference type="SUPFAM" id="SSF55874">
    <property type="entry name" value="ATPase domain of HSP90 chaperone/DNA topoisomerase II/histidine kinase"/>
    <property type="match status" value="1"/>
</dbReference>
<keyword evidence="6 11" id="KW-0812">Transmembrane</keyword>
<feature type="coiled-coil region" evidence="10">
    <location>
        <begin position="211"/>
        <end position="251"/>
    </location>
</feature>
<evidence type="ECO:0000256" key="2">
    <source>
        <dbReference type="ARBA" id="ARBA00004370"/>
    </source>
</evidence>
<feature type="transmembrane region" description="Helical" evidence="11">
    <location>
        <begin position="36"/>
        <end position="56"/>
    </location>
</feature>
<comment type="subcellular location">
    <subcellularLocation>
        <location evidence="2">Membrane</location>
    </subcellularLocation>
</comment>
<keyword evidence="7" id="KW-0418">Kinase</keyword>
<gene>
    <name evidence="13" type="ORF">DFK10_15890</name>
</gene>
<keyword evidence="8 11" id="KW-1133">Transmembrane helix</keyword>
<feature type="transmembrane region" description="Helical" evidence="11">
    <location>
        <begin position="62"/>
        <end position="79"/>
    </location>
</feature>
<dbReference type="InterPro" id="IPR003594">
    <property type="entry name" value="HATPase_dom"/>
</dbReference>
<comment type="caution">
    <text evidence="13">The sequence shown here is derived from an EMBL/GenBank/DDBJ whole genome shotgun (WGS) entry which is preliminary data.</text>
</comment>
<keyword evidence="10" id="KW-0175">Coiled coil</keyword>
<sequence>MTEELYLRFAALLAAALLVPSVTFAMFAVAHRDMPFWRYASAGMFLIFVASALSAIRDVLPGLLSLTVSNLLVGAGYYLNLKSVLSIYQLTNWRRLDEAALIIYGAAVIIVIIFFNTYENRVVVVCIGIVFFSTAFGLSVYRSVAKDMRLGRLMLMGFSTANVIFAAARLLSATPMTDGLFLLRIWDPVFFIWSIAATFLFALAQFINGNAIIQRENLKALQEAKRRLEHEKELSIQLAMANEEQQNLQKLLLHEFKRPLAAIQAALQAQSSKDAVLDQSKALRLDALTAQATEYLEGISQYQDVAELFAEPNWSHLPVVQIARDITTKWGVEVSSEPALAFQELRCDPLLVDIAISNLIENAQKFGSGAQGVSVRIGSVGGNVQIDVEDDGPGIPKAEWSKVWRKFYKLDDETPSALTGCGLGLHVVDQVARAHEGAAYVVSDKPSIIRLELPLAREDGADG</sequence>
<evidence type="ECO:0000256" key="1">
    <source>
        <dbReference type="ARBA" id="ARBA00000085"/>
    </source>
</evidence>
<dbReference type="EMBL" id="QETF01000030">
    <property type="protein sequence ID" value="PWG15624.1"/>
    <property type="molecule type" value="Genomic_DNA"/>
</dbReference>
<evidence type="ECO:0000259" key="12">
    <source>
        <dbReference type="PROSITE" id="PS50109"/>
    </source>
</evidence>
<keyword evidence="9 11" id="KW-0472">Membrane</keyword>
<feature type="transmembrane region" description="Helical" evidence="11">
    <location>
        <begin position="153"/>
        <end position="171"/>
    </location>
</feature>
<dbReference type="InterPro" id="IPR036890">
    <property type="entry name" value="HATPase_C_sf"/>
</dbReference>
<evidence type="ECO:0000256" key="9">
    <source>
        <dbReference type="ARBA" id="ARBA00023136"/>
    </source>
</evidence>
<dbReference type="InterPro" id="IPR005467">
    <property type="entry name" value="His_kinase_dom"/>
</dbReference>